<name>A0AAD7SHY7_9TELE</name>
<reference evidence="2" key="1">
    <citation type="journal article" date="2023" name="Science">
        <title>Genome structures resolve the early diversification of teleost fishes.</title>
        <authorList>
            <person name="Parey E."/>
            <person name="Louis A."/>
            <person name="Montfort J."/>
            <person name="Bouchez O."/>
            <person name="Roques C."/>
            <person name="Iampietro C."/>
            <person name="Lluch J."/>
            <person name="Castinel A."/>
            <person name="Donnadieu C."/>
            <person name="Desvignes T."/>
            <person name="Floi Bucao C."/>
            <person name="Jouanno E."/>
            <person name="Wen M."/>
            <person name="Mejri S."/>
            <person name="Dirks R."/>
            <person name="Jansen H."/>
            <person name="Henkel C."/>
            <person name="Chen W.J."/>
            <person name="Zahm M."/>
            <person name="Cabau C."/>
            <person name="Klopp C."/>
            <person name="Thompson A.W."/>
            <person name="Robinson-Rechavi M."/>
            <person name="Braasch I."/>
            <person name="Lecointre G."/>
            <person name="Bobe J."/>
            <person name="Postlethwait J.H."/>
            <person name="Berthelot C."/>
            <person name="Roest Crollius H."/>
            <person name="Guiguen Y."/>
        </authorList>
    </citation>
    <scope>NUCLEOTIDE SEQUENCE</scope>
    <source>
        <strain evidence="2">NC1722</strain>
    </source>
</reference>
<comment type="caution">
    <text evidence="2">The sequence shown here is derived from an EMBL/GenBank/DDBJ whole genome shotgun (WGS) entry which is preliminary data.</text>
</comment>
<sequence length="103" mass="11194">MQMSVEGEAEVVQDGQLALPPSCASSEMDVLRTPLKEDALTQPRRQGSQVQLDHLLPVSQKPSHCHNSQIQTQVCQHLSGHPMPSGQAAERSNGKAQDTIDKI</sequence>
<accession>A0AAD7SHY7</accession>
<dbReference type="EMBL" id="JAINUG010000062">
    <property type="protein sequence ID" value="KAJ8402685.1"/>
    <property type="molecule type" value="Genomic_DNA"/>
</dbReference>
<proteinExistence type="predicted"/>
<keyword evidence="3" id="KW-1185">Reference proteome</keyword>
<evidence type="ECO:0000313" key="2">
    <source>
        <dbReference type="EMBL" id="KAJ8402685.1"/>
    </source>
</evidence>
<gene>
    <name evidence="2" type="ORF">AAFF_G00363570</name>
</gene>
<evidence type="ECO:0000256" key="1">
    <source>
        <dbReference type="SAM" id="MobiDB-lite"/>
    </source>
</evidence>
<dbReference type="Proteomes" id="UP001221898">
    <property type="component" value="Unassembled WGS sequence"/>
</dbReference>
<protein>
    <submittedName>
        <fullName evidence="2">Uncharacterized protein</fullName>
    </submittedName>
</protein>
<organism evidence="2 3">
    <name type="scientific">Aldrovandia affinis</name>
    <dbReference type="NCBI Taxonomy" id="143900"/>
    <lineage>
        <taxon>Eukaryota</taxon>
        <taxon>Metazoa</taxon>
        <taxon>Chordata</taxon>
        <taxon>Craniata</taxon>
        <taxon>Vertebrata</taxon>
        <taxon>Euteleostomi</taxon>
        <taxon>Actinopterygii</taxon>
        <taxon>Neopterygii</taxon>
        <taxon>Teleostei</taxon>
        <taxon>Notacanthiformes</taxon>
        <taxon>Halosauridae</taxon>
        <taxon>Aldrovandia</taxon>
    </lineage>
</organism>
<feature type="region of interest" description="Disordered" evidence="1">
    <location>
        <begin position="1"/>
        <end position="25"/>
    </location>
</feature>
<feature type="region of interest" description="Disordered" evidence="1">
    <location>
        <begin position="78"/>
        <end position="103"/>
    </location>
</feature>
<evidence type="ECO:0000313" key="3">
    <source>
        <dbReference type="Proteomes" id="UP001221898"/>
    </source>
</evidence>
<dbReference type="AlphaFoldDB" id="A0AAD7SHY7"/>